<dbReference type="Pfam" id="PF13843">
    <property type="entry name" value="DDE_Tnp_1_7"/>
    <property type="match status" value="1"/>
</dbReference>
<dbReference type="EMBL" id="JAWQEG010004274">
    <property type="protein sequence ID" value="KAK3862311.1"/>
    <property type="molecule type" value="Genomic_DNA"/>
</dbReference>
<evidence type="ECO:0008006" key="6">
    <source>
        <dbReference type="Google" id="ProtNLM"/>
    </source>
</evidence>
<accession>A0AAE1K0C0</accession>
<feature type="compositionally biased region" description="Basic and acidic residues" evidence="1">
    <location>
        <begin position="252"/>
        <end position="262"/>
    </location>
</feature>
<evidence type="ECO:0000259" key="3">
    <source>
        <dbReference type="Pfam" id="PF13843"/>
    </source>
</evidence>
<keyword evidence="5" id="KW-1185">Reference proteome</keyword>
<name>A0AAE1K0C0_PETCI</name>
<feature type="region of interest" description="Disordered" evidence="1">
    <location>
        <begin position="720"/>
        <end position="743"/>
    </location>
</feature>
<evidence type="ECO:0000313" key="5">
    <source>
        <dbReference type="Proteomes" id="UP001286313"/>
    </source>
</evidence>
<feature type="compositionally biased region" description="Low complexity" evidence="1">
    <location>
        <begin position="721"/>
        <end position="743"/>
    </location>
</feature>
<dbReference type="Pfam" id="PF13842">
    <property type="entry name" value="zf-Tnp_2"/>
    <property type="match status" value="1"/>
</dbReference>
<proteinExistence type="predicted"/>
<feature type="region of interest" description="Disordered" evidence="1">
    <location>
        <begin position="40"/>
        <end position="263"/>
    </location>
</feature>
<reference evidence="4" key="1">
    <citation type="submission" date="2023-10" db="EMBL/GenBank/DDBJ databases">
        <title>Genome assemblies of two species of porcelain crab, Petrolisthes cinctipes and Petrolisthes manimaculis (Anomura: Porcellanidae).</title>
        <authorList>
            <person name="Angst P."/>
        </authorList>
    </citation>
    <scope>NUCLEOTIDE SEQUENCE</scope>
    <source>
        <strain evidence="4">PB745_01</strain>
        <tissue evidence="4">Gill</tissue>
    </source>
</reference>
<protein>
    <recommendedName>
        <fullName evidence="6">PiggyBac transposable element-derived protein domain-containing protein</fullName>
    </recommendedName>
</protein>
<evidence type="ECO:0000259" key="2">
    <source>
        <dbReference type="Pfam" id="PF13842"/>
    </source>
</evidence>
<organism evidence="4 5">
    <name type="scientific">Petrolisthes cinctipes</name>
    <name type="common">Flat porcelain crab</name>
    <dbReference type="NCBI Taxonomy" id="88211"/>
    <lineage>
        <taxon>Eukaryota</taxon>
        <taxon>Metazoa</taxon>
        <taxon>Ecdysozoa</taxon>
        <taxon>Arthropoda</taxon>
        <taxon>Crustacea</taxon>
        <taxon>Multicrustacea</taxon>
        <taxon>Malacostraca</taxon>
        <taxon>Eumalacostraca</taxon>
        <taxon>Eucarida</taxon>
        <taxon>Decapoda</taxon>
        <taxon>Pleocyemata</taxon>
        <taxon>Anomura</taxon>
        <taxon>Galatheoidea</taxon>
        <taxon>Porcellanidae</taxon>
        <taxon>Petrolisthes</taxon>
    </lineage>
</organism>
<feature type="compositionally biased region" description="Polar residues" evidence="1">
    <location>
        <begin position="212"/>
        <end position="233"/>
    </location>
</feature>
<feature type="compositionally biased region" description="Polar residues" evidence="1">
    <location>
        <begin position="137"/>
        <end position="163"/>
    </location>
</feature>
<comment type="caution">
    <text evidence="4">The sequence shown here is derived from an EMBL/GenBank/DDBJ whole genome shotgun (WGS) entry which is preliminary data.</text>
</comment>
<feature type="domain" description="PiggyBac transposable element-derived protein 4 C-terminal zinc-finger" evidence="2">
    <location>
        <begin position="806"/>
        <end position="854"/>
    </location>
</feature>
<dbReference type="Proteomes" id="UP001286313">
    <property type="component" value="Unassembled WGS sequence"/>
</dbReference>
<feature type="compositionally biased region" description="Acidic residues" evidence="1">
    <location>
        <begin position="85"/>
        <end position="100"/>
    </location>
</feature>
<feature type="compositionally biased region" description="Polar residues" evidence="1">
    <location>
        <begin position="173"/>
        <end position="203"/>
    </location>
</feature>
<gene>
    <name evidence="4" type="ORF">Pcinc_031817</name>
</gene>
<sequence length="861" mass="96736">MDEFDFLDVLRVVAVARTGGGGGGGGGGMQECQGVHTDPTQYYPHIDQPQNRGHENMMGGEAGSSPDLYRQTHTARDGRGYGSSEESEWESEVEESEESGCEGLGFGERPHPGPSLSPTQHPEPPSLSIPQHPGPTLSPSQHLESTLSTPQHPGPSLSPSQHPEPSLSPPQHFGQTLSSSQHPESIFISPQQQQHPGPTLSPTQQQQQQQQPEPTLTPSHFPSLVSESISNIPSHHHPQQQQQQQQQLHHHPGSDDDREWSADHFTPSLLPFTATPGLHMVPPTTPLGYFQLFFTREMLEYLTEETNRHASFRLHGDLKNFPRWMRVNIREMAHFIGLVVLMGMLKFPEIRLYWSTDDLYYHPVFGNTMSINRFKDILRFFHTFNDRAIPHGNTDQLIKVRTLVEYINTAFRAAYTPRQELSLDEGSIPWRGQLTFNVSQKKSEKNGIKISVLTEAKSGYLHSLEVYTGMHRHLEDSVNCLMSPLLHKGYKLYTDNYYNCVSSCESLYGLGVHMCGSLHLSQGIPQDLQEAARTNLLPDTLITRHKGNTMVMVWRDIQRVTSMVTSFHSDDTVVKRRRKKVRDPQGHTTHTVRDVKRPALVDDHSQNITGINHFDQMTKNFPIARHTQKWTKKFAFYCVQMALHNAYVLYKKYSTDKPQMTLRKFQDDVVRSLLYFQLEEWSYCGRPLHHAPDILGYDIKGLEGGNTTISVPSLPLSAGGVTSPHSPSASLSPSSTSVPSAGVSGGAVSPATSLASAAMSATLTAIFAARHCQRDDYGRDDTLDYPPPTKRARIVSDSNARLNDKLGHTLIKVGRNKRKRCRVCSKKGTRKDTQFKCAVCDMFLCLGQCYALYHQKRQFWL</sequence>
<dbReference type="AlphaFoldDB" id="A0AAE1K0C0"/>
<evidence type="ECO:0000256" key="1">
    <source>
        <dbReference type="SAM" id="MobiDB-lite"/>
    </source>
</evidence>
<evidence type="ECO:0000313" key="4">
    <source>
        <dbReference type="EMBL" id="KAK3862311.1"/>
    </source>
</evidence>
<dbReference type="InterPro" id="IPR029526">
    <property type="entry name" value="PGBD"/>
</dbReference>
<dbReference type="PANTHER" id="PTHR46599">
    <property type="entry name" value="PIGGYBAC TRANSPOSABLE ELEMENT-DERIVED PROTEIN 4"/>
    <property type="match status" value="1"/>
</dbReference>
<feature type="domain" description="PiggyBac transposable element-derived protein" evidence="3">
    <location>
        <begin position="285"/>
        <end position="647"/>
    </location>
</feature>
<dbReference type="PANTHER" id="PTHR46599:SF3">
    <property type="entry name" value="PIGGYBAC TRANSPOSABLE ELEMENT-DERIVED PROTEIN 4"/>
    <property type="match status" value="1"/>
</dbReference>
<dbReference type="InterPro" id="IPR032718">
    <property type="entry name" value="PGBD4_Znf_C"/>
</dbReference>